<name>X1J4N1_9ZZZZ</name>
<protein>
    <submittedName>
        <fullName evidence="1">Uncharacterized protein</fullName>
    </submittedName>
</protein>
<dbReference type="EMBL" id="BARU01026023">
    <property type="protein sequence ID" value="GAH73299.1"/>
    <property type="molecule type" value="Genomic_DNA"/>
</dbReference>
<dbReference type="AlphaFoldDB" id="X1J4N1"/>
<reference evidence="1" key="1">
    <citation type="journal article" date="2014" name="Front. Microbiol.">
        <title>High frequency of phylogenetically diverse reductive dehalogenase-homologous genes in deep subseafloor sedimentary metagenomes.</title>
        <authorList>
            <person name="Kawai M."/>
            <person name="Futagami T."/>
            <person name="Toyoda A."/>
            <person name="Takaki Y."/>
            <person name="Nishi S."/>
            <person name="Hori S."/>
            <person name="Arai W."/>
            <person name="Tsubouchi T."/>
            <person name="Morono Y."/>
            <person name="Uchiyama I."/>
            <person name="Ito T."/>
            <person name="Fujiyama A."/>
            <person name="Inagaki F."/>
            <person name="Takami H."/>
        </authorList>
    </citation>
    <scope>NUCLEOTIDE SEQUENCE</scope>
    <source>
        <strain evidence="1">Expedition CK06-06</strain>
    </source>
</reference>
<evidence type="ECO:0000313" key="1">
    <source>
        <dbReference type="EMBL" id="GAH73299.1"/>
    </source>
</evidence>
<gene>
    <name evidence="1" type="ORF">S03H2_41855</name>
</gene>
<sequence length="202" mass="23196">GGQELSEEDHTKLYLVANMATQALYPLFQEYHPVDQIEGIENIELTAPRPRDPSTKLIFEEQGIDYNKHIGFPHADRDHVPVSELMDIGLEYNTDSFLKYAENSKHTQMGWLGAQCANDFAQNSLALWEDEDQVELDFHPVEKACFKIMDNGYVFHRTVTGKQLKPFSDQIMSYASRGVEPSFDMIKNEICRAARAWIIPRK</sequence>
<organism evidence="1">
    <name type="scientific">marine sediment metagenome</name>
    <dbReference type="NCBI Taxonomy" id="412755"/>
    <lineage>
        <taxon>unclassified sequences</taxon>
        <taxon>metagenomes</taxon>
        <taxon>ecological metagenomes</taxon>
    </lineage>
</organism>
<comment type="caution">
    <text evidence="1">The sequence shown here is derived from an EMBL/GenBank/DDBJ whole genome shotgun (WGS) entry which is preliminary data.</text>
</comment>
<accession>X1J4N1</accession>
<proteinExistence type="predicted"/>
<feature type="non-terminal residue" evidence="1">
    <location>
        <position position="1"/>
    </location>
</feature>